<dbReference type="Proteomes" id="UP000006556">
    <property type="component" value="Chromosome"/>
</dbReference>
<evidence type="ECO:0000256" key="1">
    <source>
        <dbReference type="ARBA" id="ARBA00007557"/>
    </source>
</evidence>
<dbReference type="KEGG" id="pth:PTH_2432"/>
<dbReference type="PIRSF" id="PIRSF000090">
    <property type="entry name" value="Beta-ETF"/>
    <property type="match status" value="1"/>
</dbReference>
<evidence type="ECO:0000313" key="5">
    <source>
        <dbReference type="EMBL" id="BAF60613.1"/>
    </source>
</evidence>
<dbReference type="CDD" id="cd01714">
    <property type="entry name" value="ETF_beta"/>
    <property type="match status" value="1"/>
</dbReference>
<evidence type="ECO:0000256" key="2">
    <source>
        <dbReference type="ARBA" id="ARBA00042002"/>
    </source>
</evidence>
<name>A5CZH9_PELTS</name>
<dbReference type="InterPro" id="IPR033948">
    <property type="entry name" value="ETF_beta_N"/>
</dbReference>
<dbReference type="PANTHER" id="PTHR21294">
    <property type="entry name" value="ELECTRON TRANSFER FLAVOPROTEIN BETA-SUBUNIT"/>
    <property type="match status" value="1"/>
</dbReference>
<dbReference type="SUPFAM" id="SSF52402">
    <property type="entry name" value="Adenine nucleotide alpha hydrolases-like"/>
    <property type="match status" value="1"/>
</dbReference>
<dbReference type="InterPro" id="IPR014730">
    <property type="entry name" value="ETF_a/b_N"/>
</dbReference>
<dbReference type="InterPro" id="IPR014729">
    <property type="entry name" value="Rossmann-like_a/b/a_fold"/>
</dbReference>
<dbReference type="PROSITE" id="PS01065">
    <property type="entry name" value="ETF_BETA"/>
    <property type="match status" value="1"/>
</dbReference>
<dbReference type="AlphaFoldDB" id="A5CZH9"/>
<dbReference type="EMBL" id="AP009389">
    <property type="protein sequence ID" value="BAF60613.1"/>
    <property type="molecule type" value="Genomic_DNA"/>
</dbReference>
<dbReference type="Pfam" id="PF01012">
    <property type="entry name" value="ETF"/>
    <property type="match status" value="1"/>
</dbReference>
<proteinExistence type="inferred from homology"/>
<evidence type="ECO:0000256" key="3">
    <source>
        <dbReference type="ARBA" id="ARBA00049933"/>
    </source>
</evidence>
<keyword evidence="6" id="KW-1185">Reference proteome</keyword>
<dbReference type="SMART" id="SM00893">
    <property type="entry name" value="ETF"/>
    <property type="match status" value="1"/>
</dbReference>
<evidence type="ECO:0000259" key="4">
    <source>
        <dbReference type="SMART" id="SM00893"/>
    </source>
</evidence>
<dbReference type="GO" id="GO:0009055">
    <property type="term" value="F:electron transfer activity"/>
    <property type="evidence" value="ECO:0007669"/>
    <property type="project" value="InterPro"/>
</dbReference>
<dbReference type="STRING" id="370438.PTH_2432"/>
<dbReference type="Gene3D" id="3.40.50.620">
    <property type="entry name" value="HUPs"/>
    <property type="match status" value="1"/>
</dbReference>
<protein>
    <recommendedName>
        <fullName evidence="2">Electron transfer flavoprotein small subunit</fullName>
    </recommendedName>
</protein>
<evidence type="ECO:0000313" key="6">
    <source>
        <dbReference type="Proteomes" id="UP000006556"/>
    </source>
</evidence>
<gene>
    <name evidence="5" type="primary">FixA</name>
    <name evidence="5" type="ordered locus">PTH_2432</name>
</gene>
<dbReference type="eggNOG" id="COG2086">
    <property type="taxonomic scope" value="Bacteria"/>
</dbReference>
<reference evidence="6" key="1">
    <citation type="journal article" date="2008" name="Genome Res.">
        <title>The genome of Pelotomaculum thermopropionicum reveals niche-associated evolution in anaerobic microbiota.</title>
        <authorList>
            <person name="Kosaka T."/>
            <person name="Kato S."/>
            <person name="Shimoyama T."/>
            <person name="Ishii S."/>
            <person name="Abe T."/>
            <person name="Watanabe K."/>
        </authorList>
    </citation>
    <scope>NUCLEOTIDE SEQUENCE [LARGE SCALE GENOMIC DNA]</scope>
    <source>
        <strain evidence="6">DSM 13744 / JCM 10971 / SI</strain>
    </source>
</reference>
<organism evidence="5 6">
    <name type="scientific">Pelotomaculum thermopropionicum (strain DSM 13744 / JCM 10971 / SI)</name>
    <dbReference type="NCBI Taxonomy" id="370438"/>
    <lineage>
        <taxon>Bacteria</taxon>
        <taxon>Bacillati</taxon>
        <taxon>Bacillota</taxon>
        <taxon>Clostridia</taxon>
        <taxon>Eubacteriales</taxon>
        <taxon>Desulfotomaculaceae</taxon>
        <taxon>Pelotomaculum</taxon>
    </lineage>
</organism>
<comment type="cofactor">
    <cofactor evidence="3">
        <name>AMP</name>
        <dbReference type="ChEBI" id="CHEBI:456215"/>
    </cofactor>
</comment>
<dbReference type="InterPro" id="IPR000049">
    <property type="entry name" value="ET-Flavoprotein_bsu_CS"/>
</dbReference>
<sequence length="260" mass="28036">MKVLVCYKWVLDEADIFVNEQDLSLNFDKAKGKINEYDRNAIELGASLKETVGCELYAATVGKGVKASVNDVLSRGPEKVFYMDSPGLDSLDSSVTARLLAAMIKKIGGIDLVICGEGSSDFYSRQVGPRIAALLGYASLSYAVDVQVNGSEIIVTRKLDDGTEVVKVSSPAVISVLPEINKPRIPSLKQILAAKKKPSTSLALEEIGLTEADLATSLTFGDVAAAIMERKRIRIDEGCQDISEAVAKLIKQLRADRVLN</sequence>
<dbReference type="PANTHER" id="PTHR21294:SF17">
    <property type="entry name" value="PROTEIN FIXA"/>
    <property type="match status" value="1"/>
</dbReference>
<feature type="domain" description="Electron transfer flavoprotein alpha/beta-subunit N-terminal" evidence="4">
    <location>
        <begin position="22"/>
        <end position="211"/>
    </location>
</feature>
<dbReference type="HOGENOM" id="CLU_060196_2_2_9"/>
<dbReference type="InterPro" id="IPR012255">
    <property type="entry name" value="ETF_b"/>
</dbReference>
<accession>A5CZH9</accession>
<comment type="similarity">
    <text evidence="1">Belongs to the ETF beta-subunit/FixA family.</text>
</comment>